<evidence type="ECO:0000256" key="5">
    <source>
        <dbReference type="ARBA" id="ARBA00022692"/>
    </source>
</evidence>
<feature type="transmembrane region" description="Helical" evidence="8">
    <location>
        <begin position="338"/>
        <end position="358"/>
    </location>
</feature>
<evidence type="ECO:0000256" key="8">
    <source>
        <dbReference type="SAM" id="Phobius"/>
    </source>
</evidence>
<evidence type="ECO:0000256" key="7">
    <source>
        <dbReference type="ARBA" id="ARBA00023136"/>
    </source>
</evidence>
<proteinExistence type="predicted"/>
<name>A0A518BQW2_9BACT</name>
<keyword evidence="4 10" id="KW-0808">Transferase</keyword>
<dbReference type="EMBL" id="CP036287">
    <property type="protein sequence ID" value="QDU69355.1"/>
    <property type="molecule type" value="Genomic_DNA"/>
</dbReference>
<evidence type="ECO:0000256" key="1">
    <source>
        <dbReference type="ARBA" id="ARBA00004651"/>
    </source>
</evidence>
<feature type="transmembrane region" description="Helical" evidence="8">
    <location>
        <begin position="431"/>
        <end position="448"/>
    </location>
</feature>
<feature type="transmembrane region" description="Helical" evidence="8">
    <location>
        <begin position="192"/>
        <end position="209"/>
    </location>
</feature>
<dbReference type="AlphaFoldDB" id="A0A518BQW2"/>
<feature type="transmembrane region" description="Helical" evidence="8">
    <location>
        <begin position="256"/>
        <end position="277"/>
    </location>
</feature>
<dbReference type="KEGG" id="pbap:Pla133_44740"/>
<protein>
    <submittedName>
        <fullName evidence="10">Dolichyl-phosphate-mannose-protein mannosyltransferase</fullName>
    </submittedName>
</protein>
<gene>
    <name evidence="10" type="ORF">Pla133_44740</name>
</gene>
<dbReference type="RefSeq" id="WP_145069178.1">
    <property type="nucleotide sequence ID" value="NZ_CP036287.1"/>
</dbReference>
<dbReference type="GO" id="GO:0005886">
    <property type="term" value="C:plasma membrane"/>
    <property type="evidence" value="ECO:0007669"/>
    <property type="project" value="UniProtKB-SubCell"/>
</dbReference>
<evidence type="ECO:0000313" key="11">
    <source>
        <dbReference type="Proteomes" id="UP000316921"/>
    </source>
</evidence>
<dbReference type="Pfam" id="PF13231">
    <property type="entry name" value="PMT_2"/>
    <property type="match status" value="1"/>
</dbReference>
<reference evidence="10 11" key="1">
    <citation type="submission" date="2019-02" db="EMBL/GenBank/DDBJ databases">
        <title>Deep-cultivation of Planctomycetes and their phenomic and genomic characterization uncovers novel biology.</title>
        <authorList>
            <person name="Wiegand S."/>
            <person name="Jogler M."/>
            <person name="Boedeker C."/>
            <person name="Pinto D."/>
            <person name="Vollmers J."/>
            <person name="Rivas-Marin E."/>
            <person name="Kohn T."/>
            <person name="Peeters S.H."/>
            <person name="Heuer A."/>
            <person name="Rast P."/>
            <person name="Oberbeckmann S."/>
            <person name="Bunk B."/>
            <person name="Jeske O."/>
            <person name="Meyerdierks A."/>
            <person name="Storesund J.E."/>
            <person name="Kallscheuer N."/>
            <person name="Luecker S."/>
            <person name="Lage O.M."/>
            <person name="Pohl T."/>
            <person name="Merkel B.J."/>
            <person name="Hornburger P."/>
            <person name="Mueller R.-W."/>
            <person name="Bruemmer F."/>
            <person name="Labrenz M."/>
            <person name="Spormann A.M."/>
            <person name="Op den Camp H."/>
            <person name="Overmann J."/>
            <person name="Amann R."/>
            <person name="Jetten M.S.M."/>
            <person name="Mascher T."/>
            <person name="Medema M.H."/>
            <person name="Devos D.P."/>
            <person name="Kaster A.-K."/>
            <person name="Ovreas L."/>
            <person name="Rohde M."/>
            <person name="Galperin M.Y."/>
            <person name="Jogler C."/>
        </authorList>
    </citation>
    <scope>NUCLEOTIDE SEQUENCE [LARGE SCALE GENOMIC DNA]</scope>
    <source>
        <strain evidence="10 11">Pla133</strain>
    </source>
</reference>
<feature type="transmembrane region" description="Helical" evidence="8">
    <location>
        <begin position="138"/>
        <end position="159"/>
    </location>
</feature>
<keyword evidence="5 8" id="KW-0812">Transmembrane</keyword>
<keyword evidence="3 10" id="KW-0328">Glycosyltransferase</keyword>
<dbReference type="InterPro" id="IPR050297">
    <property type="entry name" value="LipidA_mod_glycosyltrf_83"/>
</dbReference>
<evidence type="ECO:0000313" key="10">
    <source>
        <dbReference type="EMBL" id="QDU69355.1"/>
    </source>
</evidence>
<organism evidence="10 11">
    <name type="scientific">Engelhardtia mirabilis</name>
    <dbReference type="NCBI Taxonomy" id="2528011"/>
    <lineage>
        <taxon>Bacteria</taxon>
        <taxon>Pseudomonadati</taxon>
        <taxon>Planctomycetota</taxon>
        <taxon>Planctomycetia</taxon>
        <taxon>Planctomycetia incertae sedis</taxon>
        <taxon>Engelhardtia</taxon>
    </lineage>
</organism>
<dbReference type="PANTHER" id="PTHR33908">
    <property type="entry name" value="MANNOSYLTRANSFERASE YKCB-RELATED"/>
    <property type="match status" value="1"/>
</dbReference>
<feature type="transmembrane region" description="Helical" evidence="8">
    <location>
        <begin position="221"/>
        <end position="244"/>
    </location>
</feature>
<comment type="subcellular location">
    <subcellularLocation>
        <location evidence="1">Cell membrane</location>
        <topology evidence="1">Multi-pass membrane protein</topology>
    </subcellularLocation>
</comment>
<evidence type="ECO:0000256" key="6">
    <source>
        <dbReference type="ARBA" id="ARBA00022989"/>
    </source>
</evidence>
<accession>A0A518BQW2</accession>
<feature type="domain" description="Glycosyltransferase RgtA/B/C/D-like" evidence="9">
    <location>
        <begin position="137"/>
        <end position="268"/>
    </location>
</feature>
<dbReference type="PANTHER" id="PTHR33908:SF11">
    <property type="entry name" value="MEMBRANE PROTEIN"/>
    <property type="match status" value="1"/>
</dbReference>
<feature type="transmembrane region" description="Helical" evidence="8">
    <location>
        <begin position="455"/>
        <end position="474"/>
    </location>
</feature>
<keyword evidence="11" id="KW-1185">Reference proteome</keyword>
<evidence type="ECO:0000256" key="3">
    <source>
        <dbReference type="ARBA" id="ARBA00022676"/>
    </source>
</evidence>
<evidence type="ECO:0000256" key="2">
    <source>
        <dbReference type="ARBA" id="ARBA00022475"/>
    </source>
</evidence>
<evidence type="ECO:0000259" key="9">
    <source>
        <dbReference type="Pfam" id="PF13231"/>
    </source>
</evidence>
<keyword evidence="7 8" id="KW-0472">Membrane</keyword>
<dbReference type="GO" id="GO:0016763">
    <property type="term" value="F:pentosyltransferase activity"/>
    <property type="evidence" value="ECO:0007669"/>
    <property type="project" value="TreeGrafter"/>
</dbReference>
<keyword evidence="2" id="KW-1003">Cell membrane</keyword>
<dbReference type="Proteomes" id="UP000316921">
    <property type="component" value="Chromosome"/>
</dbReference>
<evidence type="ECO:0000256" key="4">
    <source>
        <dbReference type="ARBA" id="ARBA00022679"/>
    </source>
</evidence>
<sequence>MDQTPEKFQQAPSGGPSDALRLLLLVGAVLLANLPLLSKLEVENEEGRRLLPAREMLETGEWVEPRIWGRPYLAKPPLYYWCVAATARGLRAAGLGDLGRIELEDLHLDALSKLAHRDPVASALGPGPLPDLSPVSPLAARLASLVFSAAAVALVFLLCRRSLGATASTVAAGCMAGAPTLMAKATLGEIEMALTALCFAGTAAAWLGLRGRWVWSVVGGLAIGAAVLAKGPIAFAFALPPLWLAAALERDGRGRALARAALATFLSLAVPGIWLALLLDGQQSNVGQTWAGELARGGPGSAWVYLSDRLRLVSGVLLGWLPASLVALAGWRSWRGSSLGRFATVALVAGMLLLLAWPGVRARYALPLLPWASVLAGVAFDGSETARRVSRGAARGLSFALLPVLVLALPFVLVGIVIYPEGVTAGDPPKWTVVTIGLVAFASAVEGTRRLRAGGPAGAALVALACFAFSGRLVERSMIEPFKLHKDRRALGAAVLREVVDDPGATVRVGRWAQFNLLYYTGWRGGWANGPDDVAPGELWLCGADRPAPEPAREWTLLAAPAASPWVPTAPSAPAGAYWTHIGLLGPEFVGGDLAALALWKRLPPPAGGADR</sequence>
<feature type="transmembrane region" description="Helical" evidence="8">
    <location>
        <begin position="364"/>
        <end position="382"/>
    </location>
</feature>
<feature type="transmembrane region" description="Helical" evidence="8">
    <location>
        <begin position="394"/>
        <end position="419"/>
    </location>
</feature>
<feature type="transmembrane region" description="Helical" evidence="8">
    <location>
        <begin position="312"/>
        <end position="331"/>
    </location>
</feature>
<dbReference type="GO" id="GO:0009103">
    <property type="term" value="P:lipopolysaccharide biosynthetic process"/>
    <property type="evidence" value="ECO:0007669"/>
    <property type="project" value="UniProtKB-ARBA"/>
</dbReference>
<keyword evidence="6 8" id="KW-1133">Transmembrane helix</keyword>
<dbReference type="InterPro" id="IPR038731">
    <property type="entry name" value="RgtA/B/C-like"/>
</dbReference>